<feature type="transmembrane region" description="Helical" evidence="6">
    <location>
        <begin position="290"/>
        <end position="312"/>
    </location>
</feature>
<feature type="transmembrane region" description="Helical" evidence="6">
    <location>
        <begin position="421"/>
        <end position="439"/>
    </location>
</feature>
<dbReference type="PANTHER" id="PTHR30250">
    <property type="entry name" value="PST FAMILY PREDICTED COLANIC ACID TRANSPORTER"/>
    <property type="match status" value="1"/>
</dbReference>
<feature type="transmembrane region" description="Helical" evidence="6">
    <location>
        <begin position="174"/>
        <end position="195"/>
    </location>
</feature>
<reference evidence="7 8" key="1">
    <citation type="submission" date="2019-11" db="EMBL/GenBank/DDBJ databases">
        <title>The genome sequence of Methylocystis heyeri.</title>
        <authorList>
            <person name="Oshkin I.Y."/>
            <person name="Miroshnikov K."/>
            <person name="Dedysh S.N."/>
        </authorList>
    </citation>
    <scope>NUCLEOTIDE SEQUENCE [LARGE SCALE GENOMIC DNA]</scope>
    <source>
        <strain evidence="7 8">H2</strain>
    </source>
</reference>
<dbReference type="InterPro" id="IPR050833">
    <property type="entry name" value="Poly_Biosynth_Transport"/>
</dbReference>
<feature type="transmembrane region" description="Helical" evidence="6">
    <location>
        <begin position="445"/>
        <end position="470"/>
    </location>
</feature>
<feature type="transmembrane region" description="Helical" evidence="6">
    <location>
        <begin position="12"/>
        <end position="36"/>
    </location>
</feature>
<keyword evidence="3 6" id="KW-0812">Transmembrane</keyword>
<feature type="transmembrane region" description="Helical" evidence="6">
    <location>
        <begin position="258"/>
        <end position="278"/>
    </location>
</feature>
<keyword evidence="5 6" id="KW-0472">Membrane</keyword>
<dbReference type="Pfam" id="PF13440">
    <property type="entry name" value="Polysacc_synt_3"/>
    <property type="match status" value="1"/>
</dbReference>
<feature type="transmembrane region" description="Helical" evidence="6">
    <location>
        <begin position="216"/>
        <end position="238"/>
    </location>
</feature>
<evidence type="ECO:0000256" key="4">
    <source>
        <dbReference type="ARBA" id="ARBA00022989"/>
    </source>
</evidence>
<dbReference type="PANTHER" id="PTHR30250:SF11">
    <property type="entry name" value="O-ANTIGEN TRANSPORTER-RELATED"/>
    <property type="match status" value="1"/>
</dbReference>
<evidence type="ECO:0000313" key="8">
    <source>
        <dbReference type="Proteomes" id="UP000309061"/>
    </source>
</evidence>
<accession>A0A6B8KHL4</accession>
<feature type="transmembrane region" description="Helical" evidence="6">
    <location>
        <begin position="146"/>
        <end position="168"/>
    </location>
</feature>
<evidence type="ECO:0000313" key="7">
    <source>
        <dbReference type="EMBL" id="QGM47856.1"/>
    </source>
</evidence>
<dbReference type="AlphaFoldDB" id="A0A6B8KHL4"/>
<feature type="transmembrane region" description="Helical" evidence="6">
    <location>
        <begin position="324"/>
        <end position="344"/>
    </location>
</feature>
<evidence type="ECO:0000256" key="5">
    <source>
        <dbReference type="ARBA" id="ARBA00023136"/>
    </source>
</evidence>
<evidence type="ECO:0000256" key="1">
    <source>
        <dbReference type="ARBA" id="ARBA00004651"/>
    </source>
</evidence>
<feature type="transmembrane region" description="Helical" evidence="6">
    <location>
        <begin position="89"/>
        <end position="110"/>
    </location>
</feature>
<dbReference type="OrthoDB" id="8581970at2"/>
<gene>
    <name evidence="7" type="ORF">H2LOC_020450</name>
</gene>
<evidence type="ECO:0000256" key="2">
    <source>
        <dbReference type="ARBA" id="ARBA00022475"/>
    </source>
</evidence>
<feature type="transmembrane region" description="Helical" evidence="6">
    <location>
        <begin position="365"/>
        <end position="384"/>
    </location>
</feature>
<keyword evidence="8" id="KW-1185">Reference proteome</keyword>
<dbReference type="EMBL" id="CP046052">
    <property type="protein sequence ID" value="QGM47856.1"/>
    <property type="molecule type" value="Genomic_DNA"/>
</dbReference>
<sequence>MTDHTGKLLRNTLLYLPAQFFPPAVQFATTVAWTYLLDPASYGVVTFVIAAQEITAYIGVTPWSLYVLRFHPRFVESDAERFRLMDNRMALYAALLQVILSAPILATLGAAANGSIFWATAAYLTTRTLLMHYGEWARAEHRIGPYTVAQLIGTGAGAGLSIVAILLLGPFPAVALAAQALGQLVALALLCRQIGIRFRLGKFDTAIFAEVRRYGIPLIFGGVFGWGAGNAIRVLVQYFEGPVALGLMSVGWGLGQRIANVLSMLLTAAAYPLAVGNLERGDRKGALDQVSLSGVLLLAILAPACLGVFLLSKPLTNLLIAESFREATIVILPIAMLAAGLRGLRLHTSDQTMLLLERTDISMRVTIVETMLNLAFCATGLHFAGVYGAALGMLLGTALACIGGFTYSFALLGLPFPPLGHLARILLAAGAMGLVVRLLPEPTSIISLALVVAAGVVSYAALIILAFPACRAILQKQARRFSGAAA</sequence>
<comment type="subcellular location">
    <subcellularLocation>
        <location evidence="1">Cell membrane</location>
        <topology evidence="1">Multi-pass membrane protein</topology>
    </subcellularLocation>
</comment>
<name>A0A6B8KHL4_9HYPH</name>
<evidence type="ECO:0000256" key="3">
    <source>
        <dbReference type="ARBA" id="ARBA00022692"/>
    </source>
</evidence>
<protein>
    <submittedName>
        <fullName evidence="7">Oligosaccharide flippase family protein</fullName>
    </submittedName>
</protein>
<keyword evidence="4 6" id="KW-1133">Transmembrane helix</keyword>
<evidence type="ECO:0000256" key="6">
    <source>
        <dbReference type="SAM" id="Phobius"/>
    </source>
</evidence>
<keyword evidence="2" id="KW-1003">Cell membrane</keyword>
<dbReference type="RefSeq" id="WP_136494503.1">
    <property type="nucleotide sequence ID" value="NZ_CP046052.1"/>
</dbReference>
<organism evidence="7 8">
    <name type="scientific">Methylocystis heyeri</name>
    <dbReference type="NCBI Taxonomy" id="391905"/>
    <lineage>
        <taxon>Bacteria</taxon>
        <taxon>Pseudomonadati</taxon>
        <taxon>Pseudomonadota</taxon>
        <taxon>Alphaproteobacteria</taxon>
        <taxon>Hyphomicrobiales</taxon>
        <taxon>Methylocystaceae</taxon>
        <taxon>Methylocystis</taxon>
    </lineage>
</organism>
<dbReference type="KEGG" id="mhey:H2LOC_020450"/>
<feature type="transmembrane region" description="Helical" evidence="6">
    <location>
        <begin position="42"/>
        <end position="68"/>
    </location>
</feature>
<dbReference type="Proteomes" id="UP000309061">
    <property type="component" value="Chromosome"/>
</dbReference>
<feature type="transmembrane region" description="Helical" evidence="6">
    <location>
        <begin position="390"/>
        <end position="414"/>
    </location>
</feature>
<proteinExistence type="predicted"/>
<feature type="transmembrane region" description="Helical" evidence="6">
    <location>
        <begin position="116"/>
        <end position="134"/>
    </location>
</feature>
<dbReference type="GO" id="GO:0005886">
    <property type="term" value="C:plasma membrane"/>
    <property type="evidence" value="ECO:0007669"/>
    <property type="project" value="UniProtKB-SubCell"/>
</dbReference>